<organism evidence="2">
    <name type="scientific">viral metagenome</name>
    <dbReference type="NCBI Taxonomy" id="1070528"/>
    <lineage>
        <taxon>unclassified sequences</taxon>
        <taxon>metagenomes</taxon>
        <taxon>organismal metagenomes</taxon>
    </lineage>
</organism>
<sequence length="266" mass="30316">MSETLDILRAKYEEVTGKKPFNGWKEDELQKKISEADKNPFPDEATELKQEVPKKEDIPEEPVKEVKNSSDTIEVDKAEFESLKEMVANLKTSQESLEQQSGLGTWKLWEEPKKPNSTATLKVFQETSDSEKALIVDWKHDRFVMKDVPASDGGLISVIDKDIYKIKLLYADNSEKWVELPLPTFARITETVKVEILSKEKTELYQNQGQVAKTYKDKEGYRLAKGGQVVKTDEIVDLIVKMNKVVCTVKLPDGRKLKIPAERLNA</sequence>
<evidence type="ECO:0000313" key="3">
    <source>
        <dbReference type="EMBL" id="QJA63387.1"/>
    </source>
</evidence>
<dbReference type="EMBL" id="MT141496">
    <property type="protein sequence ID" value="QJA63387.1"/>
    <property type="molecule type" value="Genomic_DNA"/>
</dbReference>
<accession>A0A6H1ZUL1</accession>
<gene>
    <name evidence="3" type="ORF">MM415B00628_0005</name>
    <name evidence="2" type="ORF">TM448A02226_0012</name>
</gene>
<feature type="region of interest" description="Disordered" evidence="1">
    <location>
        <begin position="32"/>
        <end position="70"/>
    </location>
</feature>
<dbReference type="AlphaFoldDB" id="A0A6H1ZUL1"/>
<proteinExistence type="predicted"/>
<reference evidence="2" key="1">
    <citation type="submission" date="2020-03" db="EMBL/GenBank/DDBJ databases">
        <title>The deep terrestrial virosphere.</title>
        <authorList>
            <person name="Holmfeldt K."/>
            <person name="Nilsson E."/>
            <person name="Simone D."/>
            <person name="Lopez-Fernandez M."/>
            <person name="Wu X."/>
            <person name="de Brujin I."/>
            <person name="Lundin D."/>
            <person name="Andersson A."/>
            <person name="Bertilsson S."/>
            <person name="Dopson M."/>
        </authorList>
    </citation>
    <scope>NUCLEOTIDE SEQUENCE</scope>
    <source>
        <strain evidence="3">MM415B00628</strain>
        <strain evidence="2">TM448A02226</strain>
    </source>
</reference>
<name>A0A6H1ZUL1_9ZZZZ</name>
<evidence type="ECO:0000313" key="2">
    <source>
        <dbReference type="EMBL" id="QJA51616.1"/>
    </source>
</evidence>
<evidence type="ECO:0000256" key="1">
    <source>
        <dbReference type="SAM" id="MobiDB-lite"/>
    </source>
</evidence>
<dbReference type="EMBL" id="MT144277">
    <property type="protein sequence ID" value="QJA51616.1"/>
    <property type="molecule type" value="Genomic_DNA"/>
</dbReference>
<protein>
    <submittedName>
        <fullName evidence="2">Uncharacterized protein</fullName>
    </submittedName>
</protein>